<dbReference type="RefSeq" id="WP_175382814.1">
    <property type="nucleotide sequence ID" value="NZ_CBCRYD010000010.1"/>
</dbReference>
<organism evidence="2 3">
    <name type="scientific">Paenibacillus taichungensis</name>
    <dbReference type="NCBI Taxonomy" id="484184"/>
    <lineage>
        <taxon>Bacteria</taxon>
        <taxon>Bacillati</taxon>
        <taxon>Bacillota</taxon>
        <taxon>Bacilli</taxon>
        <taxon>Bacillales</taxon>
        <taxon>Paenibacillaceae</taxon>
        <taxon>Paenibacillus</taxon>
    </lineage>
</organism>
<dbReference type="Proteomes" id="UP000577724">
    <property type="component" value="Unassembled WGS sequence"/>
</dbReference>
<evidence type="ECO:0000313" key="3">
    <source>
        <dbReference type="Proteomes" id="UP000577724"/>
    </source>
</evidence>
<sequence length="237" mass="26632">MDIVIPKMRSKRIIRITAILILLLLISCIAFVYVNDRPGGLADRRMSKTMGMSETMHIPIGKTAEEAIQKFRGKVDSFHIIHQEPVDGGIILFKQKTGQENNSNLQMEYARKIIFGWKWAWGGGYSIGESSQFTSAMDYMSIPELSHISTPFPMLFGHILDPAIQRVTVEFEGNEKPVLAEAKLVEVGLESIIWFVTLPSSATIPYEIKGFNDKGELVTHKQMDDPNGMGSMVLEER</sequence>
<gene>
    <name evidence="2" type="ORF">HP548_21705</name>
</gene>
<protein>
    <submittedName>
        <fullName evidence="2">Uncharacterized protein</fullName>
    </submittedName>
</protein>
<accession>A0ABX2MRM3</accession>
<dbReference type="GeneID" id="97133362"/>
<proteinExistence type="predicted"/>
<comment type="caution">
    <text evidence="2">The sequence shown here is derived from an EMBL/GenBank/DDBJ whole genome shotgun (WGS) entry which is preliminary data.</text>
</comment>
<keyword evidence="1" id="KW-0812">Transmembrane</keyword>
<name>A0ABX2MRM3_9BACL</name>
<reference evidence="2 3" key="1">
    <citation type="submission" date="2020-05" db="EMBL/GenBank/DDBJ databases">
        <title>Genome Sequencing of Type Strains.</title>
        <authorList>
            <person name="Lemaire J.F."/>
            <person name="Inderbitzin P."/>
            <person name="Gregorio O.A."/>
            <person name="Collins S.B."/>
            <person name="Wespe N."/>
            <person name="Knight-Connoni V."/>
        </authorList>
    </citation>
    <scope>NUCLEOTIDE SEQUENCE [LARGE SCALE GENOMIC DNA]</scope>
    <source>
        <strain evidence="2 3">DSM 19942</strain>
    </source>
</reference>
<keyword evidence="1" id="KW-1133">Transmembrane helix</keyword>
<keyword evidence="3" id="KW-1185">Reference proteome</keyword>
<feature type="transmembrane region" description="Helical" evidence="1">
    <location>
        <begin position="12"/>
        <end position="34"/>
    </location>
</feature>
<dbReference type="PROSITE" id="PS51257">
    <property type="entry name" value="PROKAR_LIPOPROTEIN"/>
    <property type="match status" value="1"/>
</dbReference>
<keyword evidence="1" id="KW-0472">Membrane</keyword>
<evidence type="ECO:0000313" key="2">
    <source>
        <dbReference type="EMBL" id="NUU56701.1"/>
    </source>
</evidence>
<evidence type="ECO:0000256" key="1">
    <source>
        <dbReference type="SAM" id="Phobius"/>
    </source>
</evidence>
<dbReference type="EMBL" id="JABMCC010000115">
    <property type="protein sequence ID" value="NUU56701.1"/>
    <property type="molecule type" value="Genomic_DNA"/>
</dbReference>